<dbReference type="Proteomes" id="UP000001017">
    <property type="component" value="Chromosome"/>
</dbReference>
<organism evidence="2 3">
    <name type="scientific">Thermoplasma volcanium (strain ATCC 51530 / DSM 4299 / JCM 9571 / NBRC 15438 / GSS1)</name>
    <dbReference type="NCBI Taxonomy" id="273116"/>
    <lineage>
        <taxon>Archaea</taxon>
        <taxon>Methanobacteriati</taxon>
        <taxon>Thermoplasmatota</taxon>
        <taxon>Thermoplasmata</taxon>
        <taxon>Thermoplasmatales</taxon>
        <taxon>Thermoplasmataceae</taxon>
        <taxon>Thermoplasma</taxon>
    </lineage>
</organism>
<dbReference type="KEGG" id="tvo:TVG1351159"/>
<sequence>MPKDTEEPLVKVPEFDEKQFLFDEKERAKSIVMIFIIGAVIGILSGYLQLIGYWYFSVLLLLIVLVFSEYILKGLGVKVSKKTTHRILFIGELFLTWIVFWILVLNPPFSHVSGPEISNIQMFSNGGWTSVPFSNGVYNIAVPNDSFRVYVFAYSGVNFTKVVEYEAGGPPSIISSHLSGNYLYFNLTNLNYDSTYYVSVYASTYVNGANLTSEMTYHMYASITQNAPTIG</sequence>
<gene>
    <name evidence="2" type="ORF">TVG1351159</name>
</gene>
<dbReference type="HOGENOM" id="CLU_1297527_0_0_2"/>
<dbReference type="STRING" id="273116.gene:9382117"/>
<keyword evidence="3" id="KW-1185">Reference proteome</keyword>
<dbReference type="EMBL" id="BA000011">
    <property type="protein sequence ID" value="BAB60451.1"/>
    <property type="molecule type" value="Genomic_DNA"/>
</dbReference>
<keyword evidence="1" id="KW-0812">Transmembrane</keyword>
<dbReference type="RefSeq" id="WP_010917544.1">
    <property type="nucleotide sequence ID" value="NC_002689.2"/>
</dbReference>
<evidence type="ECO:0000256" key="1">
    <source>
        <dbReference type="SAM" id="Phobius"/>
    </source>
</evidence>
<reference evidence="2 3" key="2">
    <citation type="journal article" date="2000" name="Proc. Natl. Acad. Sci. U.S.A.">
        <title>Archaeal adaptation to higher temperatures revealed by genomic sequence of Thermoplasma volcanium.</title>
        <authorList>
            <person name="Kawashima T."/>
            <person name="Amano N."/>
            <person name="Koike H."/>
            <person name="Makino S."/>
            <person name="Higuchi S."/>
            <person name="Kawashima-Ohya Y."/>
            <person name="Watanabe K."/>
            <person name="Yamazaki M."/>
            <person name="Kanehori K."/>
            <person name="Kawamoto T."/>
            <person name="Nunoshiba T."/>
            <person name="Yamamoto Y."/>
            <person name="Aramaki H."/>
            <person name="Makino K."/>
            <person name="Suzuki M."/>
        </authorList>
    </citation>
    <scope>NUCLEOTIDE SEQUENCE [LARGE SCALE GENOMIC DNA]</scope>
    <source>
        <strain evidence="3">ATCC 51530 / DSM 4299 / JCM 9571 / NBRC 15438 / GSS1</strain>
    </source>
</reference>
<evidence type="ECO:0000313" key="3">
    <source>
        <dbReference type="Proteomes" id="UP000001017"/>
    </source>
</evidence>
<dbReference type="eggNOG" id="arCOG02206">
    <property type="taxonomic scope" value="Archaea"/>
</dbReference>
<feature type="transmembrane region" description="Helical" evidence="1">
    <location>
        <begin position="30"/>
        <end position="48"/>
    </location>
</feature>
<feature type="transmembrane region" description="Helical" evidence="1">
    <location>
        <begin position="87"/>
        <end position="105"/>
    </location>
</feature>
<dbReference type="GeneID" id="1441426"/>
<name>Q978V6_THEVO</name>
<accession>Q978V6</accession>
<dbReference type="CDD" id="cd00161">
    <property type="entry name" value="beta-trefoil_Ricin-like"/>
    <property type="match status" value="1"/>
</dbReference>
<dbReference type="OrthoDB" id="57101at2157"/>
<evidence type="ECO:0000313" key="2">
    <source>
        <dbReference type="EMBL" id="BAB60451.1"/>
    </source>
</evidence>
<keyword evidence="1" id="KW-0472">Membrane</keyword>
<reference evidence="2 3" key="1">
    <citation type="journal article" date="1999" name="Proc. Jpn. Acad.">
        <title>Determination of the complete genomic DNA sequence of Thermoplasma volvanium GSS1.</title>
        <authorList>
            <person name="Kawashima T."/>
            <person name="Yamamoto Y."/>
            <person name="Aramaki H."/>
            <person name="Nunoshiba T."/>
            <person name="Kawamoto T."/>
            <person name="Watanabe K."/>
            <person name="Yamazaki M."/>
            <person name="Kanehori K."/>
            <person name="Amano N."/>
            <person name="Ohya Y."/>
            <person name="Makino K."/>
            <person name="Suzuki M."/>
        </authorList>
    </citation>
    <scope>NUCLEOTIDE SEQUENCE [LARGE SCALE GENOMIC DNA]</scope>
    <source>
        <strain evidence="3">ATCC 51530 / DSM 4299 / JCM 9571 / NBRC 15438 / GSS1</strain>
    </source>
</reference>
<keyword evidence="1" id="KW-1133">Transmembrane helix</keyword>
<dbReference type="AlphaFoldDB" id="Q978V6"/>
<dbReference type="PaxDb" id="273116-14325548"/>
<feature type="transmembrane region" description="Helical" evidence="1">
    <location>
        <begin position="54"/>
        <end position="75"/>
    </location>
</feature>
<proteinExistence type="predicted"/>
<protein>
    <submittedName>
        <fullName evidence="2">TVG1351159 protein</fullName>
    </submittedName>
</protein>